<gene>
    <name evidence="6" type="ORF">SAMN04489732_101467</name>
</gene>
<dbReference type="Gene3D" id="1.10.150.130">
    <property type="match status" value="1"/>
</dbReference>
<dbReference type="GO" id="GO:0006310">
    <property type="term" value="P:DNA recombination"/>
    <property type="evidence" value="ECO:0007669"/>
    <property type="project" value="UniProtKB-KW"/>
</dbReference>
<reference evidence="7" key="1">
    <citation type="submission" date="2016-10" db="EMBL/GenBank/DDBJ databases">
        <authorList>
            <person name="Varghese N."/>
            <person name="Submissions S."/>
        </authorList>
    </citation>
    <scope>NUCLEOTIDE SEQUENCE [LARGE SCALE GENOMIC DNA]</scope>
    <source>
        <strain evidence="7">DSM 44993</strain>
    </source>
</reference>
<keyword evidence="3" id="KW-0233">DNA recombination</keyword>
<feature type="domain" description="Tyr recombinase" evidence="5">
    <location>
        <begin position="196"/>
        <end position="405"/>
    </location>
</feature>
<evidence type="ECO:0000256" key="2">
    <source>
        <dbReference type="ARBA" id="ARBA00023125"/>
    </source>
</evidence>
<dbReference type="Pfam" id="PF00589">
    <property type="entry name" value="Phage_integrase"/>
    <property type="match status" value="1"/>
</dbReference>
<evidence type="ECO:0000313" key="7">
    <source>
        <dbReference type="Proteomes" id="UP000198582"/>
    </source>
</evidence>
<dbReference type="InterPro" id="IPR013762">
    <property type="entry name" value="Integrase-like_cat_sf"/>
</dbReference>
<dbReference type="Gene3D" id="1.10.443.10">
    <property type="entry name" value="Intergrase catalytic core"/>
    <property type="match status" value="1"/>
</dbReference>
<protein>
    <submittedName>
        <fullName evidence="6">Phage integrase family protein</fullName>
    </submittedName>
</protein>
<dbReference type="GO" id="GO:0003677">
    <property type="term" value="F:DNA binding"/>
    <property type="evidence" value="ECO:0007669"/>
    <property type="project" value="UniProtKB-KW"/>
</dbReference>
<dbReference type="InterPro" id="IPR002104">
    <property type="entry name" value="Integrase_catalytic"/>
</dbReference>
<dbReference type="AlphaFoldDB" id="A0A1H8QS20"/>
<accession>A0A1H8QS20</accession>
<proteinExistence type="inferred from homology"/>
<evidence type="ECO:0000259" key="5">
    <source>
        <dbReference type="PROSITE" id="PS51898"/>
    </source>
</evidence>
<name>A0A1H8QS20_9PSEU</name>
<dbReference type="Proteomes" id="UP000198582">
    <property type="component" value="Unassembled WGS sequence"/>
</dbReference>
<dbReference type="EMBL" id="FOEF01000001">
    <property type="protein sequence ID" value="SEO57022.1"/>
    <property type="molecule type" value="Genomic_DNA"/>
</dbReference>
<evidence type="ECO:0000256" key="4">
    <source>
        <dbReference type="SAM" id="MobiDB-lite"/>
    </source>
</evidence>
<sequence>MAHIQDRWYQDKKDPDTGEIVLNSKGKPVQEPTADHGKGLRYKVRYLDPDKVERSRSFPDKKLEEAKKYKTKVENDLYAGTYTDPNAGKVEFKTYTKTVLAGRSQDESTVESVSAKLESQVYPLLGRKLLSSFATPDVIRKWLAWMNAQDEPASANYQRQAFDLVCSILDAAVADGKIKSNPCRDKSIQAPTFVARQVTPWPDARLRRVELALPARFKPCVPLGAGLGLRQGEIFAFSLDNVDRDTMVYHCTRQMVTVGGVRKFKLPKGHKTRDIPLGDGVLEDLDAYAELYPPVSITLPWGERDSRKFETVKVLMVNGAGDLYTRQAFNNVIWRPTFKKAGLSYEDHNDGMHAMRHLFASLMLERGVTIKELAAFLGHASEGFTLKTYVHLMPTSYHRARQAVNDIFKPRRTARGAEETA</sequence>
<dbReference type="InterPro" id="IPR011010">
    <property type="entry name" value="DNA_brk_join_enz"/>
</dbReference>
<evidence type="ECO:0000256" key="1">
    <source>
        <dbReference type="ARBA" id="ARBA00008857"/>
    </source>
</evidence>
<dbReference type="SUPFAM" id="SSF56349">
    <property type="entry name" value="DNA breaking-rejoining enzymes"/>
    <property type="match status" value="1"/>
</dbReference>
<dbReference type="PANTHER" id="PTHR30349:SF64">
    <property type="entry name" value="PROPHAGE INTEGRASE INTD-RELATED"/>
    <property type="match status" value="1"/>
</dbReference>
<keyword evidence="2" id="KW-0238">DNA-binding</keyword>
<evidence type="ECO:0000313" key="6">
    <source>
        <dbReference type="EMBL" id="SEO57022.1"/>
    </source>
</evidence>
<dbReference type="GO" id="GO:0015074">
    <property type="term" value="P:DNA integration"/>
    <property type="evidence" value="ECO:0007669"/>
    <property type="project" value="InterPro"/>
</dbReference>
<dbReference type="STRING" id="394193.SAMN04489732_101467"/>
<dbReference type="InterPro" id="IPR010998">
    <property type="entry name" value="Integrase_recombinase_N"/>
</dbReference>
<organism evidence="6 7">
    <name type="scientific">Amycolatopsis saalfeldensis</name>
    <dbReference type="NCBI Taxonomy" id="394193"/>
    <lineage>
        <taxon>Bacteria</taxon>
        <taxon>Bacillati</taxon>
        <taxon>Actinomycetota</taxon>
        <taxon>Actinomycetes</taxon>
        <taxon>Pseudonocardiales</taxon>
        <taxon>Pseudonocardiaceae</taxon>
        <taxon>Amycolatopsis</taxon>
    </lineage>
</organism>
<comment type="similarity">
    <text evidence="1">Belongs to the 'phage' integrase family.</text>
</comment>
<dbReference type="PANTHER" id="PTHR30349">
    <property type="entry name" value="PHAGE INTEGRASE-RELATED"/>
    <property type="match status" value="1"/>
</dbReference>
<evidence type="ECO:0000256" key="3">
    <source>
        <dbReference type="ARBA" id="ARBA00023172"/>
    </source>
</evidence>
<dbReference type="PROSITE" id="PS51898">
    <property type="entry name" value="TYR_RECOMBINASE"/>
    <property type="match status" value="1"/>
</dbReference>
<dbReference type="InterPro" id="IPR050090">
    <property type="entry name" value="Tyrosine_recombinase_XerCD"/>
</dbReference>
<dbReference type="RefSeq" id="WP_091611700.1">
    <property type="nucleotide sequence ID" value="NZ_FOEF01000001.1"/>
</dbReference>
<keyword evidence="7" id="KW-1185">Reference proteome</keyword>
<feature type="region of interest" description="Disordered" evidence="4">
    <location>
        <begin position="1"/>
        <end position="40"/>
    </location>
</feature>
<feature type="compositionally biased region" description="Basic and acidic residues" evidence="4">
    <location>
        <begin position="1"/>
        <end position="16"/>
    </location>
</feature>
<dbReference type="OrthoDB" id="1822491at2"/>